<dbReference type="Proteomes" id="UP000005445">
    <property type="component" value="Segment"/>
</dbReference>
<dbReference type="EMBL" id="HM144387">
    <property type="protein sequence ID" value="ADH03226.1"/>
    <property type="molecule type" value="Genomic_DNA"/>
</dbReference>
<dbReference type="RefSeq" id="YP_004957095.1">
    <property type="nucleotide sequence ID" value="NC_016563.1"/>
</dbReference>
<organism evidence="1 2">
    <name type="scientific">Bacillus phage W.Ph</name>
    <dbReference type="NCBI Taxonomy" id="764595"/>
    <lineage>
        <taxon>Viruses</taxon>
        <taxon>Duplodnaviria</taxon>
        <taxon>Heunggongvirae</taxon>
        <taxon>Uroviricota</taxon>
        <taxon>Caudoviricetes</taxon>
        <taxon>Herelleviridae</taxon>
        <taxon>Bastillevirinae</taxon>
        <taxon>Wphvirus</taxon>
        <taxon>Wphvirus WPh</taxon>
    </lineage>
</organism>
<evidence type="ECO:0000313" key="1">
    <source>
        <dbReference type="EMBL" id="ADH03226.1"/>
    </source>
</evidence>
<protein>
    <submittedName>
        <fullName evidence="1">Gp80</fullName>
    </submittedName>
</protein>
<name>G9B1I1_9CAUD</name>
<keyword evidence="2" id="KW-1185">Reference proteome</keyword>
<sequence>MGIRNNDFYKHAADSLMISDEDDKKSCGSFKLLTLHEGELVTFDFNGDSTLVMVTVSTNINTDLITDTDWVAIHTNEHVGEIIDEFCKSNSNTTFSQAVKNKKPIECKHNAYRSAFRNNQTVSLSTFIKQLYSLTEDDIRSIVTTSYFGRTITLNDIMFWEGTKNV</sequence>
<accession>G9B1I1</accession>
<dbReference type="GeneID" id="11536736"/>
<proteinExistence type="predicted"/>
<evidence type="ECO:0000313" key="2">
    <source>
        <dbReference type="Proteomes" id="UP000005445"/>
    </source>
</evidence>
<dbReference type="KEGG" id="vg:11536736"/>
<dbReference type="OrthoDB" id="19080at10239"/>
<reference evidence="1 2" key="1">
    <citation type="submission" date="2013-01" db="EMBL/GenBank/DDBJ databases">
        <title>Large myovirus of Bacillus.</title>
        <authorList>
            <person name="Klumpp J."/>
            <person name="Beyer W."/>
            <person name="Loessner M.J."/>
        </authorList>
    </citation>
    <scope>NUCLEOTIDE SEQUENCE [LARGE SCALE GENOMIC DNA]</scope>
</reference>